<dbReference type="SMART" id="SM00382">
    <property type="entry name" value="AAA"/>
    <property type="match status" value="2"/>
</dbReference>
<dbReference type="Pfam" id="PF10431">
    <property type="entry name" value="ClpB_D2-small"/>
    <property type="match status" value="1"/>
</dbReference>
<dbReference type="SMART" id="SM01086">
    <property type="entry name" value="ClpB_D2-small"/>
    <property type="match status" value="1"/>
</dbReference>
<dbReference type="EMBL" id="SJPM01000001">
    <property type="protein sequence ID" value="TWU03617.1"/>
    <property type="molecule type" value="Genomic_DNA"/>
</dbReference>
<keyword evidence="3" id="KW-0143">Chaperone</keyword>
<evidence type="ECO:0000259" key="5">
    <source>
        <dbReference type="SMART" id="SM01086"/>
    </source>
</evidence>
<dbReference type="Proteomes" id="UP000316213">
    <property type="component" value="Unassembled WGS sequence"/>
</dbReference>
<gene>
    <name evidence="6" type="primary">clpB1_2</name>
    <name evidence="6" type="ORF">Pla100_05460</name>
</gene>
<dbReference type="PANTHER" id="PTHR11638">
    <property type="entry name" value="ATP-DEPENDENT CLP PROTEASE"/>
    <property type="match status" value="1"/>
</dbReference>
<evidence type="ECO:0000256" key="2">
    <source>
        <dbReference type="ARBA" id="ARBA00022840"/>
    </source>
</evidence>
<dbReference type="InterPro" id="IPR001270">
    <property type="entry name" value="ClpA/B"/>
</dbReference>
<dbReference type="GO" id="GO:0016887">
    <property type="term" value="F:ATP hydrolysis activity"/>
    <property type="evidence" value="ECO:0007669"/>
    <property type="project" value="InterPro"/>
</dbReference>
<dbReference type="InterPro" id="IPR019489">
    <property type="entry name" value="Clp_ATPase_C"/>
</dbReference>
<dbReference type="InterPro" id="IPR003593">
    <property type="entry name" value="AAA+_ATPase"/>
</dbReference>
<dbReference type="PANTHER" id="PTHR11638:SF18">
    <property type="entry name" value="HEAT SHOCK PROTEIN 104"/>
    <property type="match status" value="1"/>
</dbReference>
<comment type="caution">
    <text evidence="6">The sequence shown here is derived from an EMBL/GenBank/DDBJ whole genome shotgun (WGS) entry which is preliminary data.</text>
</comment>
<keyword evidence="1" id="KW-0547">Nucleotide-binding</keyword>
<dbReference type="GO" id="GO:0005737">
    <property type="term" value="C:cytoplasm"/>
    <property type="evidence" value="ECO:0007669"/>
    <property type="project" value="TreeGrafter"/>
</dbReference>
<evidence type="ECO:0000256" key="1">
    <source>
        <dbReference type="ARBA" id="ARBA00022741"/>
    </source>
</evidence>
<dbReference type="Gene3D" id="1.10.8.60">
    <property type="match status" value="1"/>
</dbReference>
<dbReference type="GO" id="GO:0034605">
    <property type="term" value="P:cellular response to heat"/>
    <property type="evidence" value="ECO:0007669"/>
    <property type="project" value="TreeGrafter"/>
</dbReference>
<evidence type="ECO:0000259" key="4">
    <source>
        <dbReference type="SMART" id="SM00382"/>
    </source>
</evidence>
<dbReference type="PRINTS" id="PR00300">
    <property type="entry name" value="CLPPROTEASEA"/>
</dbReference>
<evidence type="ECO:0000256" key="3">
    <source>
        <dbReference type="ARBA" id="ARBA00023186"/>
    </source>
</evidence>
<feature type="domain" description="Clp ATPase C-terminal" evidence="5">
    <location>
        <begin position="688"/>
        <end position="776"/>
    </location>
</feature>
<dbReference type="InterPro" id="IPR027417">
    <property type="entry name" value="P-loop_NTPase"/>
</dbReference>
<dbReference type="OrthoDB" id="8857354at2"/>
<dbReference type="InterPro" id="IPR050130">
    <property type="entry name" value="ClpA_ClpB"/>
</dbReference>
<protein>
    <submittedName>
        <fullName evidence="6">Chaperone protein ClpB 1</fullName>
    </submittedName>
</protein>
<proteinExistence type="predicted"/>
<dbReference type="InterPro" id="IPR003959">
    <property type="entry name" value="ATPase_AAA_core"/>
</dbReference>
<sequence length="776" mass="85852">MTAQQVSVLVSQYADDLFTAWVIDGPQVSAGGSTAAEAFAAVRQRIRKLEKTELDEPWPDAHAMTLERTTVSVRLFQHDRNRRTPVGGEIRLPVRYAVKQFADNSIECFLVDFDSEFYCSSTTEMKRLIDEHVRGYASQVSAHTIAALTPPLRDEIRPIRVRPRERRSGAAIELPSELSAVATPVLNQRRGPGSRDPLVVYNGPCEATTKLSGGSVLLVGPTGCGKSTVVSRVAWELQDELANAAQANDDFDPESDSTPRAKRKFPPVLWQTSAENLIAGMAYLGQWEERVERIIADADSISAILAFESLIDFVRLGGQGPTDSLAAFLIPYLRRGELSVIAEATEDEVEAIRRLLPELLGCFEIVRLEAVSDHRTRAILTTMFGQAERDHRLTIDRDASFLIAQLMKRFCPAQAPPKPAIDLSRRLIQSAISDKRSTISRADIIDAVTQRTGVPEMVLRDDRPLSVDEVRRELSESVIDQSAAVDVAAGVVIRVKAGLCDPDRPIATLMFSGPTGVGKTQLAQCLAKYLFGSKSQRSSSDLGRPLGDQPIDDRLIRLDMSEYGGYDGVHRLTVNDDGDVAGWIGRVRNQPLNVLLLDEFEKASPEVHDVWLSAFDEGRITDRFGRVTSLCGTIIVLTTNVGASRTSAVGFSGLDPQQGVSRIDKAIRNAFRPEFLNRLDEIVSFNPINPETARRIVIKELESLRRRETIVNQRLHLEWTTACVDQLVETGFDAKHGARPLQRAIEQSIVPQIARAILARSPDNQPWTLELNEQES</sequence>
<feature type="domain" description="AAA+ ATPase" evidence="4">
    <location>
        <begin position="212"/>
        <end position="317"/>
    </location>
</feature>
<dbReference type="Pfam" id="PF07724">
    <property type="entry name" value="AAA_2"/>
    <property type="match status" value="1"/>
</dbReference>
<evidence type="ECO:0000313" key="6">
    <source>
        <dbReference type="EMBL" id="TWU03617.1"/>
    </source>
</evidence>
<dbReference type="GO" id="GO:0005524">
    <property type="term" value="F:ATP binding"/>
    <property type="evidence" value="ECO:0007669"/>
    <property type="project" value="UniProtKB-KW"/>
</dbReference>
<reference evidence="6 7" key="1">
    <citation type="submission" date="2019-02" db="EMBL/GenBank/DDBJ databases">
        <title>Deep-cultivation of Planctomycetes and their phenomic and genomic characterization uncovers novel biology.</title>
        <authorList>
            <person name="Wiegand S."/>
            <person name="Jogler M."/>
            <person name="Boedeker C."/>
            <person name="Pinto D."/>
            <person name="Vollmers J."/>
            <person name="Rivas-Marin E."/>
            <person name="Kohn T."/>
            <person name="Peeters S.H."/>
            <person name="Heuer A."/>
            <person name="Rast P."/>
            <person name="Oberbeckmann S."/>
            <person name="Bunk B."/>
            <person name="Jeske O."/>
            <person name="Meyerdierks A."/>
            <person name="Storesund J.E."/>
            <person name="Kallscheuer N."/>
            <person name="Luecker S."/>
            <person name="Lage O.M."/>
            <person name="Pohl T."/>
            <person name="Merkel B.J."/>
            <person name="Hornburger P."/>
            <person name="Mueller R.-W."/>
            <person name="Bruemmer F."/>
            <person name="Labrenz M."/>
            <person name="Spormann A.M."/>
            <person name="Op Den Camp H."/>
            <person name="Overmann J."/>
            <person name="Amann R."/>
            <person name="Jetten M.S.M."/>
            <person name="Mascher T."/>
            <person name="Medema M.H."/>
            <person name="Devos D.P."/>
            <person name="Kaster A.-K."/>
            <person name="Ovreas L."/>
            <person name="Rohde M."/>
            <person name="Galperin M.Y."/>
            <person name="Jogler C."/>
        </authorList>
    </citation>
    <scope>NUCLEOTIDE SEQUENCE [LARGE SCALE GENOMIC DNA]</scope>
    <source>
        <strain evidence="6 7">Pla100</strain>
    </source>
</reference>
<dbReference type="SUPFAM" id="SSF52540">
    <property type="entry name" value="P-loop containing nucleoside triphosphate hydrolases"/>
    <property type="match status" value="2"/>
</dbReference>
<feature type="domain" description="AAA+ ATPase" evidence="4">
    <location>
        <begin position="505"/>
        <end position="664"/>
    </location>
</feature>
<evidence type="ECO:0000313" key="7">
    <source>
        <dbReference type="Proteomes" id="UP000316213"/>
    </source>
</evidence>
<accession>A0A5C6AVV0</accession>
<keyword evidence="2" id="KW-0067">ATP-binding</keyword>
<organism evidence="6 7">
    <name type="scientific">Neorhodopirellula pilleata</name>
    <dbReference type="NCBI Taxonomy" id="2714738"/>
    <lineage>
        <taxon>Bacteria</taxon>
        <taxon>Pseudomonadati</taxon>
        <taxon>Planctomycetota</taxon>
        <taxon>Planctomycetia</taxon>
        <taxon>Pirellulales</taxon>
        <taxon>Pirellulaceae</taxon>
        <taxon>Neorhodopirellula</taxon>
    </lineage>
</organism>
<name>A0A5C6AVV0_9BACT</name>
<keyword evidence="7" id="KW-1185">Reference proteome</keyword>
<dbReference type="CDD" id="cd19499">
    <property type="entry name" value="RecA-like_ClpB_Hsp104-like"/>
    <property type="match status" value="1"/>
</dbReference>
<dbReference type="RefSeq" id="WP_146576103.1">
    <property type="nucleotide sequence ID" value="NZ_SJPM01000001.1"/>
</dbReference>
<dbReference type="Gene3D" id="3.40.50.300">
    <property type="entry name" value="P-loop containing nucleotide triphosphate hydrolases"/>
    <property type="match status" value="2"/>
</dbReference>
<dbReference type="AlphaFoldDB" id="A0A5C6AVV0"/>